<dbReference type="PANTHER" id="PTHR15283:SF4">
    <property type="entry name" value="BURSICON"/>
    <property type="match status" value="1"/>
</dbReference>
<comment type="subcellular location">
    <subcellularLocation>
        <location evidence="1">Secreted</location>
    </subcellularLocation>
</comment>
<keyword evidence="3 6" id="KW-0732">Signal</keyword>
<evidence type="ECO:0000256" key="4">
    <source>
        <dbReference type="ARBA" id="ARBA00023157"/>
    </source>
</evidence>
<evidence type="ECO:0000256" key="2">
    <source>
        <dbReference type="ARBA" id="ARBA00022525"/>
    </source>
</evidence>
<evidence type="ECO:0000313" key="9">
    <source>
        <dbReference type="Proteomes" id="UP000275408"/>
    </source>
</evidence>
<dbReference type="Proteomes" id="UP000275408">
    <property type="component" value="Unassembled WGS sequence"/>
</dbReference>
<organism evidence="8 9">
    <name type="scientific">Pocillopora damicornis</name>
    <name type="common">Cauliflower coral</name>
    <name type="synonym">Millepora damicornis</name>
    <dbReference type="NCBI Taxonomy" id="46731"/>
    <lineage>
        <taxon>Eukaryota</taxon>
        <taxon>Metazoa</taxon>
        <taxon>Cnidaria</taxon>
        <taxon>Anthozoa</taxon>
        <taxon>Hexacorallia</taxon>
        <taxon>Scleractinia</taxon>
        <taxon>Astrocoeniina</taxon>
        <taxon>Pocilloporidae</taxon>
        <taxon>Pocillopora</taxon>
    </lineage>
</organism>
<keyword evidence="4 5" id="KW-1015">Disulfide bond</keyword>
<dbReference type="Pfam" id="PF03045">
    <property type="entry name" value="DAN"/>
    <property type="match status" value="1"/>
</dbReference>
<dbReference type="EMBL" id="RCHS01000956">
    <property type="protein sequence ID" value="RMX55980.1"/>
    <property type="molecule type" value="Genomic_DNA"/>
</dbReference>
<evidence type="ECO:0000259" key="7">
    <source>
        <dbReference type="PROSITE" id="PS01225"/>
    </source>
</evidence>
<dbReference type="Gene3D" id="2.10.90.10">
    <property type="entry name" value="Cystine-knot cytokines"/>
    <property type="match status" value="1"/>
</dbReference>
<dbReference type="SMART" id="SM00041">
    <property type="entry name" value="CT"/>
    <property type="match status" value="1"/>
</dbReference>
<feature type="disulfide bond" evidence="5">
    <location>
        <begin position="68"/>
        <end position="117"/>
    </location>
</feature>
<feature type="signal peptide" evidence="6">
    <location>
        <begin position="1"/>
        <end position="23"/>
    </location>
</feature>
<proteinExistence type="predicted"/>
<evidence type="ECO:0000256" key="3">
    <source>
        <dbReference type="ARBA" id="ARBA00022729"/>
    </source>
</evidence>
<protein>
    <recommendedName>
        <fullName evidence="7">CTCK domain-containing protein</fullName>
    </recommendedName>
</protein>
<comment type="caution">
    <text evidence="5">Lacks conserved residue(s) required for the propagation of feature annotation.</text>
</comment>
<gene>
    <name evidence="8" type="ORF">pdam_00023145</name>
</gene>
<dbReference type="InterPro" id="IPR006207">
    <property type="entry name" value="Cys_knot_C"/>
</dbReference>
<dbReference type="GO" id="GO:0036122">
    <property type="term" value="F:BMP binding"/>
    <property type="evidence" value="ECO:0007669"/>
    <property type="project" value="TreeGrafter"/>
</dbReference>
<feature type="chain" id="PRO_5018302061" description="CTCK domain-containing protein" evidence="6">
    <location>
        <begin position="24"/>
        <end position="142"/>
    </location>
</feature>
<keyword evidence="2" id="KW-0964">Secreted</keyword>
<dbReference type="InterPro" id="IPR004133">
    <property type="entry name" value="DAN_dom"/>
</dbReference>
<name>A0A3M6UQP3_POCDA</name>
<dbReference type="GO" id="GO:0048018">
    <property type="term" value="F:receptor ligand activity"/>
    <property type="evidence" value="ECO:0007669"/>
    <property type="project" value="TreeGrafter"/>
</dbReference>
<evidence type="ECO:0000256" key="5">
    <source>
        <dbReference type="PROSITE-ProRule" id="PRU00039"/>
    </source>
</evidence>
<sequence length="142" mass="16246">MVLITMISKILIILCLFITTTAARPSKIEEDGLKSQDEHDVFIMKKSELKNGWCKTLPFKQTIKVDGCLPVTVKNNYCYGQCNSLYIPSHESPLPLFNTCASCLPQRTFTKTVTLRCPSLSVKFRKHKYTYSKRCRCSSVKR</sequence>
<dbReference type="GO" id="GO:0009887">
    <property type="term" value="P:animal organ morphogenesis"/>
    <property type="evidence" value="ECO:0007669"/>
    <property type="project" value="TreeGrafter"/>
</dbReference>
<evidence type="ECO:0000313" key="8">
    <source>
        <dbReference type="EMBL" id="RMX55980.1"/>
    </source>
</evidence>
<comment type="caution">
    <text evidence="8">The sequence shown here is derived from an EMBL/GenBank/DDBJ whole genome shotgun (WGS) entry which is preliminary data.</text>
</comment>
<dbReference type="GO" id="GO:0005615">
    <property type="term" value="C:extracellular space"/>
    <property type="evidence" value="ECO:0007669"/>
    <property type="project" value="TreeGrafter"/>
</dbReference>
<reference evidence="8 9" key="1">
    <citation type="journal article" date="2018" name="Sci. Rep.">
        <title>Comparative analysis of the Pocillopora damicornis genome highlights role of immune system in coral evolution.</title>
        <authorList>
            <person name="Cunning R."/>
            <person name="Bay R.A."/>
            <person name="Gillette P."/>
            <person name="Baker A.C."/>
            <person name="Traylor-Knowles N."/>
        </authorList>
    </citation>
    <scope>NUCLEOTIDE SEQUENCE [LARGE SCALE GENOMIC DNA]</scope>
    <source>
        <strain evidence="8">RSMAS</strain>
        <tissue evidence="8">Whole animal</tissue>
    </source>
</reference>
<keyword evidence="9" id="KW-1185">Reference proteome</keyword>
<accession>A0A3M6UQP3</accession>
<dbReference type="GO" id="GO:0038098">
    <property type="term" value="P:sequestering of BMP from receptor via BMP binding"/>
    <property type="evidence" value="ECO:0007669"/>
    <property type="project" value="TreeGrafter"/>
</dbReference>
<evidence type="ECO:0000256" key="6">
    <source>
        <dbReference type="SAM" id="SignalP"/>
    </source>
</evidence>
<dbReference type="InterPro" id="IPR029034">
    <property type="entry name" value="Cystine-knot_cytokine"/>
</dbReference>
<dbReference type="PANTHER" id="PTHR15283">
    <property type="entry name" value="GREMLIN 1"/>
    <property type="match status" value="1"/>
</dbReference>
<dbReference type="PROSITE" id="PS01225">
    <property type="entry name" value="CTCK_2"/>
    <property type="match status" value="1"/>
</dbReference>
<dbReference type="AlphaFoldDB" id="A0A3M6UQP3"/>
<evidence type="ECO:0000256" key="1">
    <source>
        <dbReference type="ARBA" id="ARBA00004613"/>
    </source>
</evidence>
<feature type="domain" description="CTCK" evidence="7">
    <location>
        <begin position="54"/>
        <end position="142"/>
    </location>
</feature>